<gene>
    <name evidence="2" type="ORF">CEPIT_LOCUS5415</name>
</gene>
<organism evidence="2 3">
    <name type="scientific">Cuscuta epithymum</name>
    <dbReference type="NCBI Taxonomy" id="186058"/>
    <lineage>
        <taxon>Eukaryota</taxon>
        <taxon>Viridiplantae</taxon>
        <taxon>Streptophyta</taxon>
        <taxon>Embryophyta</taxon>
        <taxon>Tracheophyta</taxon>
        <taxon>Spermatophyta</taxon>
        <taxon>Magnoliopsida</taxon>
        <taxon>eudicotyledons</taxon>
        <taxon>Gunneridae</taxon>
        <taxon>Pentapetalae</taxon>
        <taxon>asterids</taxon>
        <taxon>lamiids</taxon>
        <taxon>Solanales</taxon>
        <taxon>Convolvulaceae</taxon>
        <taxon>Cuscuteae</taxon>
        <taxon>Cuscuta</taxon>
        <taxon>Cuscuta subgen. Cuscuta</taxon>
    </lineage>
</organism>
<sequence>MFLPEGVRLGFRQFRLVGEAGDKYPLIDRVYESVGGVEMDAKIFAKLKKQLAKESKKKKEGGALATKAYRPVLPEGRRCTSTEGGEALEGFWRCRRCCCRSPSNRGSEEEGAGKRCRSCRQES</sequence>
<name>A0AAV0CEC5_9ASTE</name>
<dbReference type="AlphaFoldDB" id="A0AAV0CEC5"/>
<comment type="caution">
    <text evidence="2">The sequence shown here is derived from an EMBL/GenBank/DDBJ whole genome shotgun (WGS) entry which is preliminary data.</text>
</comment>
<reference evidence="2" key="1">
    <citation type="submission" date="2022-07" db="EMBL/GenBank/DDBJ databases">
        <authorList>
            <person name="Macas J."/>
            <person name="Novak P."/>
            <person name="Neumann P."/>
        </authorList>
    </citation>
    <scope>NUCLEOTIDE SEQUENCE</scope>
</reference>
<keyword evidence="3" id="KW-1185">Reference proteome</keyword>
<proteinExistence type="predicted"/>
<evidence type="ECO:0000256" key="1">
    <source>
        <dbReference type="SAM" id="MobiDB-lite"/>
    </source>
</evidence>
<evidence type="ECO:0000313" key="2">
    <source>
        <dbReference type="EMBL" id="CAH9075442.1"/>
    </source>
</evidence>
<feature type="region of interest" description="Disordered" evidence="1">
    <location>
        <begin position="100"/>
        <end position="123"/>
    </location>
</feature>
<dbReference type="Proteomes" id="UP001152523">
    <property type="component" value="Unassembled WGS sequence"/>
</dbReference>
<accession>A0AAV0CEC5</accession>
<dbReference type="EMBL" id="CAMAPF010000028">
    <property type="protein sequence ID" value="CAH9075442.1"/>
    <property type="molecule type" value="Genomic_DNA"/>
</dbReference>
<evidence type="ECO:0000313" key="3">
    <source>
        <dbReference type="Proteomes" id="UP001152523"/>
    </source>
</evidence>
<protein>
    <submittedName>
        <fullName evidence="2">Uncharacterized protein</fullName>
    </submittedName>
</protein>
<feature type="compositionally biased region" description="Basic and acidic residues" evidence="1">
    <location>
        <begin position="106"/>
        <end position="123"/>
    </location>
</feature>